<protein>
    <submittedName>
        <fullName evidence="2">Uncharacterized protein</fullName>
    </submittedName>
</protein>
<sequence>MQPLKTSTSSQQKGDSEPRQQSFDHMDYKEANSSTDILVAIFKDMYKNGRPSPTLSPLMSSYASMRLGVYADSTNSVPVVQTSDDYYGSTHDNGYFLRGANNASNFESDKYQRLSRSNTWVTALTWGPREAGMLALTPRSQGYIEDTETTVEYLTALAHEWQQYSFDTSLAPGALDYESRYIRSGSDAIFRITSHTSQRFISKSSKTTALDNIMGDNHLHVASIWDVAVGKWLLLGIFLCPQGLAFDHSWSKDPKLADTTYTNLLAKKIPSDKVINVNPLPDIIVTAASSRSSTASLEKAIAETEKSNQNPAATIEEGEGDDEDDDDSDYWNQYDDNLGSEDEGDDTEKEEEAEGVSDAVRQMKGFSVQNDNSDDESYYNSYADVEHMIHGDDVDRSEAPQVDMVESLTDSEPGHTMKRAGTPVWPGAFPKARHTSPKVESSVDTKSPELEKESPKAPLVSSVKTHVSESIASLYKLAHSQGISMHEFMDLTLDAVKSVDV</sequence>
<evidence type="ECO:0000313" key="3">
    <source>
        <dbReference type="Proteomes" id="UP000242525"/>
    </source>
</evidence>
<dbReference type="AlphaFoldDB" id="A0A0J9XBN5"/>
<accession>A0A0J9XBN5</accession>
<comment type="caution">
    <text evidence="2">The sequence shown here is derived from an EMBL/GenBank/DDBJ whole genome shotgun (WGS) entry which is preliminary data.</text>
</comment>
<reference evidence="2" key="1">
    <citation type="submission" date="2014-03" db="EMBL/GenBank/DDBJ databases">
        <authorList>
            <person name="Casaregola S."/>
        </authorList>
    </citation>
    <scope>NUCLEOTIDE SEQUENCE [LARGE SCALE GENOMIC DNA]</scope>
    <source>
        <strain evidence="2">CLIB 918</strain>
    </source>
</reference>
<feature type="region of interest" description="Disordered" evidence="1">
    <location>
        <begin position="407"/>
        <end position="463"/>
    </location>
</feature>
<feature type="compositionally biased region" description="Basic and acidic residues" evidence="1">
    <location>
        <begin position="14"/>
        <end position="23"/>
    </location>
</feature>
<keyword evidence="3" id="KW-1185">Reference proteome</keyword>
<evidence type="ECO:0000256" key="1">
    <source>
        <dbReference type="SAM" id="MobiDB-lite"/>
    </source>
</evidence>
<gene>
    <name evidence="2" type="ORF">BN980_GECA08s02045g</name>
</gene>
<feature type="region of interest" description="Disordered" evidence="1">
    <location>
        <begin position="1"/>
        <end position="23"/>
    </location>
</feature>
<proteinExistence type="predicted"/>
<dbReference type="EMBL" id="CCBN010000008">
    <property type="protein sequence ID" value="CDO54617.1"/>
    <property type="molecule type" value="Genomic_DNA"/>
</dbReference>
<name>A0A0J9XBN5_GEOCN</name>
<feature type="compositionally biased region" description="Polar residues" evidence="1">
    <location>
        <begin position="1"/>
        <end position="13"/>
    </location>
</feature>
<feature type="compositionally biased region" description="Acidic residues" evidence="1">
    <location>
        <begin position="338"/>
        <end position="355"/>
    </location>
</feature>
<feature type="compositionally biased region" description="Basic and acidic residues" evidence="1">
    <location>
        <begin position="441"/>
        <end position="455"/>
    </location>
</feature>
<feature type="region of interest" description="Disordered" evidence="1">
    <location>
        <begin position="296"/>
        <end position="360"/>
    </location>
</feature>
<evidence type="ECO:0000313" key="2">
    <source>
        <dbReference type="EMBL" id="CDO54617.1"/>
    </source>
</evidence>
<dbReference type="Proteomes" id="UP000242525">
    <property type="component" value="Unassembled WGS sequence"/>
</dbReference>
<feature type="compositionally biased region" description="Acidic residues" evidence="1">
    <location>
        <begin position="316"/>
        <end position="329"/>
    </location>
</feature>
<organism evidence="2 3">
    <name type="scientific">Geotrichum candidum</name>
    <name type="common">Oospora lactis</name>
    <name type="synonym">Dipodascus geotrichum</name>
    <dbReference type="NCBI Taxonomy" id="1173061"/>
    <lineage>
        <taxon>Eukaryota</taxon>
        <taxon>Fungi</taxon>
        <taxon>Dikarya</taxon>
        <taxon>Ascomycota</taxon>
        <taxon>Saccharomycotina</taxon>
        <taxon>Dipodascomycetes</taxon>
        <taxon>Dipodascales</taxon>
        <taxon>Dipodascaceae</taxon>
        <taxon>Geotrichum</taxon>
    </lineage>
</organism>